<proteinExistence type="inferred from homology"/>
<dbReference type="GO" id="GO:0097550">
    <property type="term" value="C:transcription preinitiation complex"/>
    <property type="evidence" value="ECO:0007669"/>
    <property type="project" value="TreeGrafter"/>
</dbReference>
<name>A0A9W7ZP80_9FUNG</name>
<comment type="caution">
    <text evidence="12">The sequence shown here is derived from an EMBL/GenBank/DDBJ whole genome shotgun (WGS) entry which is preliminary data.</text>
</comment>
<comment type="similarity">
    <text evidence="1">Belongs to the TFIIB family.</text>
</comment>
<dbReference type="InterPro" id="IPR036915">
    <property type="entry name" value="Cyclin-like_sf"/>
</dbReference>
<evidence type="ECO:0000256" key="6">
    <source>
        <dbReference type="ARBA" id="ARBA00031706"/>
    </source>
</evidence>
<dbReference type="GO" id="GO:0017025">
    <property type="term" value="F:TBP-class protein binding"/>
    <property type="evidence" value="ECO:0007669"/>
    <property type="project" value="InterPro"/>
</dbReference>
<dbReference type="GO" id="GO:0016251">
    <property type="term" value="F:RNA polymerase II general transcription initiation factor activity"/>
    <property type="evidence" value="ECO:0007669"/>
    <property type="project" value="TreeGrafter"/>
</dbReference>
<organism evidence="12 13">
    <name type="scientific">Mycoemilia scoparia</name>
    <dbReference type="NCBI Taxonomy" id="417184"/>
    <lineage>
        <taxon>Eukaryota</taxon>
        <taxon>Fungi</taxon>
        <taxon>Fungi incertae sedis</taxon>
        <taxon>Zoopagomycota</taxon>
        <taxon>Kickxellomycotina</taxon>
        <taxon>Kickxellomycetes</taxon>
        <taxon>Kickxellales</taxon>
        <taxon>Kickxellaceae</taxon>
        <taxon>Mycoemilia</taxon>
    </lineage>
</organism>
<evidence type="ECO:0000256" key="9">
    <source>
        <dbReference type="PROSITE-ProRule" id="PRU00469"/>
    </source>
</evidence>
<dbReference type="GO" id="GO:0008270">
    <property type="term" value="F:zinc ion binding"/>
    <property type="evidence" value="ECO:0007669"/>
    <property type="project" value="UniProtKB-KW"/>
</dbReference>
<evidence type="ECO:0000256" key="3">
    <source>
        <dbReference type="ARBA" id="ARBA00022737"/>
    </source>
</evidence>
<dbReference type="SUPFAM" id="SSF57783">
    <property type="entry name" value="Zinc beta-ribbon"/>
    <property type="match status" value="1"/>
</dbReference>
<comment type="function">
    <text evidence="7">General factor that plays a major role in the activation of eukaryotic genes transcribed by RNA polymerase II.</text>
</comment>
<dbReference type="FunFam" id="1.10.472.170:FF:000001">
    <property type="entry name" value="Transcription initiation factor IIB"/>
    <property type="match status" value="1"/>
</dbReference>
<dbReference type="Gene3D" id="1.10.472.10">
    <property type="entry name" value="Cyclin-like"/>
    <property type="match status" value="1"/>
</dbReference>
<feature type="compositionally biased region" description="Polar residues" evidence="10">
    <location>
        <begin position="43"/>
        <end position="67"/>
    </location>
</feature>
<evidence type="ECO:0000313" key="13">
    <source>
        <dbReference type="Proteomes" id="UP001150538"/>
    </source>
</evidence>
<keyword evidence="4" id="KW-0805">Transcription regulation</keyword>
<dbReference type="PANTHER" id="PTHR11618:SF13">
    <property type="entry name" value="TRANSCRIPTION INITIATION FACTOR IIB"/>
    <property type="match status" value="1"/>
</dbReference>
<keyword evidence="3" id="KW-0677">Repeat</keyword>
<evidence type="ECO:0000256" key="2">
    <source>
        <dbReference type="ARBA" id="ARBA00013932"/>
    </source>
</evidence>
<protein>
    <recommendedName>
        <fullName evidence="2">Transcription initiation factor IIB</fullName>
    </recommendedName>
    <alternativeName>
        <fullName evidence="6">General transcription factor TFIIB</fullName>
    </alternativeName>
</protein>
<dbReference type="InterPro" id="IPR000812">
    <property type="entry name" value="TFIIB"/>
</dbReference>
<dbReference type="SMART" id="SM00385">
    <property type="entry name" value="CYCLIN"/>
    <property type="match status" value="2"/>
</dbReference>
<dbReference type="AlphaFoldDB" id="A0A9W7ZP80"/>
<reference evidence="12" key="1">
    <citation type="submission" date="2022-07" db="EMBL/GenBank/DDBJ databases">
        <title>Phylogenomic reconstructions and comparative analyses of Kickxellomycotina fungi.</title>
        <authorList>
            <person name="Reynolds N.K."/>
            <person name="Stajich J.E."/>
            <person name="Barry K."/>
            <person name="Grigoriev I.V."/>
            <person name="Crous P."/>
            <person name="Smith M.E."/>
        </authorList>
    </citation>
    <scope>NUCLEOTIDE SEQUENCE</scope>
    <source>
        <strain evidence="12">NBRC 100468</strain>
    </source>
</reference>
<evidence type="ECO:0000256" key="1">
    <source>
        <dbReference type="ARBA" id="ARBA00010857"/>
    </source>
</evidence>
<dbReference type="Pfam" id="PF00382">
    <property type="entry name" value="TFIIB"/>
    <property type="match status" value="2"/>
</dbReference>
<feature type="compositionally biased region" description="Polar residues" evidence="10">
    <location>
        <begin position="97"/>
        <end position="119"/>
    </location>
</feature>
<dbReference type="PRINTS" id="PR00685">
    <property type="entry name" value="TIFACTORIIB"/>
</dbReference>
<keyword evidence="5" id="KW-0804">Transcription</keyword>
<keyword evidence="9" id="KW-0479">Metal-binding</keyword>
<evidence type="ECO:0000256" key="10">
    <source>
        <dbReference type="SAM" id="MobiDB-lite"/>
    </source>
</evidence>
<evidence type="ECO:0000313" key="12">
    <source>
        <dbReference type="EMBL" id="KAJ1912856.1"/>
    </source>
</evidence>
<evidence type="ECO:0000259" key="11">
    <source>
        <dbReference type="PROSITE" id="PS51134"/>
    </source>
</evidence>
<feature type="compositionally biased region" description="Polar residues" evidence="10">
    <location>
        <begin position="186"/>
        <end position="200"/>
    </location>
</feature>
<dbReference type="PANTHER" id="PTHR11618">
    <property type="entry name" value="TRANSCRIPTION INITIATION FACTOR IIB-RELATED"/>
    <property type="match status" value="1"/>
</dbReference>
<dbReference type="InterPro" id="IPR013763">
    <property type="entry name" value="Cyclin-like_dom"/>
</dbReference>
<dbReference type="FunFam" id="2.20.25.10:FF:000036">
    <property type="entry name" value="Transcription initiation factor IIB"/>
    <property type="match status" value="1"/>
</dbReference>
<evidence type="ECO:0000256" key="8">
    <source>
        <dbReference type="ARBA" id="ARBA00066213"/>
    </source>
</evidence>
<keyword evidence="9" id="KW-0862">Zinc</keyword>
<sequence length="528" mass="56026">MASTENTAVTSGAALQPKNQNVISGIASNNGSSGDASIPGLSQGYSSGSAVSTSGPNTPTTGMSRNNSETKIKAEPQSYSSGNAFSTGGYNGPATAMSLSDSSSQANVKTELQGPNISKASGAPIKPESYQPQSFNNGASVSSLRSTSTYVPPPIPPARSTPMRHNGANMIGFGQFKKPAAGTPSVMPQNNASISSSNSPLRRDKEETAMPLVDPRTNVVLICPDCRNPTPNIMEEFAQGDLVCGDCGLVLGDRIIDTRSEWRTFANDEGDDPSRVGGALSDLTPESGLDTAIAHGGDGGSGMARELNKIHGRSTAIRHEKALMQAFKYIQTICDKDEMTKAVSTAAKKIFKELDGKKFVRGKSLDILVGISIYRGCIEGGESRTFKDVADMVNIQKKDLGRAYKEMKLHLDLVGTGTSSEILIPRYCANLSLPVMATSKALLLNSIAKERGTLAGKSPLSIAASCVYMISMLIGHPRQISALSKISRTSEVTIKNAYKKMYGERYELLDDKILEGLDKRVLETLPPS</sequence>
<evidence type="ECO:0000256" key="7">
    <source>
        <dbReference type="ARBA" id="ARBA00056616"/>
    </source>
</evidence>
<dbReference type="Pfam" id="PF08271">
    <property type="entry name" value="Zn_Ribbon_TF"/>
    <property type="match status" value="1"/>
</dbReference>
<dbReference type="Gene3D" id="1.10.472.170">
    <property type="match status" value="1"/>
</dbReference>
<dbReference type="SUPFAM" id="SSF47954">
    <property type="entry name" value="Cyclin-like"/>
    <property type="match status" value="2"/>
</dbReference>
<dbReference type="Proteomes" id="UP001150538">
    <property type="component" value="Unassembled WGS sequence"/>
</dbReference>
<dbReference type="GO" id="GO:0051123">
    <property type="term" value="P:RNA polymerase II preinitiation complex assembly"/>
    <property type="evidence" value="ECO:0007669"/>
    <property type="project" value="UniProtKB-ARBA"/>
</dbReference>
<gene>
    <name evidence="12" type="primary">SUA7</name>
    <name evidence="12" type="ORF">H4219_005442</name>
</gene>
<feature type="compositionally biased region" description="Low complexity" evidence="10">
    <location>
        <begin position="23"/>
        <end position="38"/>
    </location>
</feature>
<evidence type="ECO:0000256" key="5">
    <source>
        <dbReference type="ARBA" id="ARBA00023163"/>
    </source>
</evidence>
<feature type="domain" description="TFIIB-type" evidence="11">
    <location>
        <begin position="219"/>
        <end position="252"/>
    </location>
</feature>
<dbReference type="OrthoDB" id="25790at2759"/>
<dbReference type="PROSITE" id="PS51134">
    <property type="entry name" value="ZF_TFIIB"/>
    <property type="match status" value="1"/>
</dbReference>
<keyword evidence="9" id="KW-0863">Zinc-finger</keyword>
<comment type="subunit">
    <text evidence="8">Associates with TFIID-IIA (DA complex) to form TFIID-IIA-IIB (DAB-complex) which is then recognized by polymerase II.</text>
</comment>
<feature type="compositionally biased region" description="Polar residues" evidence="10">
    <location>
        <begin position="130"/>
        <end position="150"/>
    </location>
</feature>
<dbReference type="InterPro" id="IPR013150">
    <property type="entry name" value="TFIIB_cyclin"/>
</dbReference>
<dbReference type="EMBL" id="JANBPU010000306">
    <property type="protein sequence ID" value="KAJ1912856.1"/>
    <property type="molecule type" value="Genomic_DNA"/>
</dbReference>
<evidence type="ECO:0000256" key="4">
    <source>
        <dbReference type="ARBA" id="ARBA00023015"/>
    </source>
</evidence>
<feature type="region of interest" description="Disordered" evidence="10">
    <location>
        <begin position="1"/>
        <end position="204"/>
    </location>
</feature>
<feature type="compositionally biased region" description="Polar residues" evidence="10">
    <location>
        <begin position="1"/>
        <end position="10"/>
    </location>
</feature>
<dbReference type="InterPro" id="IPR013137">
    <property type="entry name" value="Znf_TFIIB"/>
</dbReference>
<accession>A0A9W7ZP80</accession>
<keyword evidence="13" id="KW-1185">Reference proteome</keyword>
<feature type="compositionally biased region" description="Polar residues" evidence="10">
    <location>
        <begin position="77"/>
        <end position="88"/>
    </location>
</feature>
<dbReference type="GO" id="GO:0005634">
    <property type="term" value="C:nucleus"/>
    <property type="evidence" value="ECO:0007669"/>
    <property type="project" value="TreeGrafter"/>
</dbReference>